<accession>A0ACB8RFI8</accession>
<gene>
    <name evidence="1" type="ORF">FA95DRAFT_1609839</name>
</gene>
<organism evidence="1 2">
    <name type="scientific">Auriscalpium vulgare</name>
    <dbReference type="NCBI Taxonomy" id="40419"/>
    <lineage>
        <taxon>Eukaryota</taxon>
        <taxon>Fungi</taxon>
        <taxon>Dikarya</taxon>
        <taxon>Basidiomycota</taxon>
        <taxon>Agaricomycotina</taxon>
        <taxon>Agaricomycetes</taxon>
        <taxon>Russulales</taxon>
        <taxon>Auriscalpiaceae</taxon>
        <taxon>Auriscalpium</taxon>
    </lineage>
</organism>
<dbReference type="EMBL" id="MU276044">
    <property type="protein sequence ID" value="KAI0042853.1"/>
    <property type="molecule type" value="Genomic_DNA"/>
</dbReference>
<proteinExistence type="predicted"/>
<keyword evidence="2" id="KW-1185">Reference proteome</keyword>
<reference evidence="1" key="2">
    <citation type="journal article" date="2022" name="New Phytol.">
        <title>Evolutionary transition to the ectomycorrhizal habit in the genomes of a hyperdiverse lineage of mushroom-forming fungi.</title>
        <authorList>
            <person name="Looney B."/>
            <person name="Miyauchi S."/>
            <person name="Morin E."/>
            <person name="Drula E."/>
            <person name="Courty P.E."/>
            <person name="Kohler A."/>
            <person name="Kuo A."/>
            <person name="LaButti K."/>
            <person name="Pangilinan J."/>
            <person name="Lipzen A."/>
            <person name="Riley R."/>
            <person name="Andreopoulos W."/>
            <person name="He G."/>
            <person name="Johnson J."/>
            <person name="Nolan M."/>
            <person name="Tritt A."/>
            <person name="Barry K.W."/>
            <person name="Grigoriev I.V."/>
            <person name="Nagy L.G."/>
            <person name="Hibbett D."/>
            <person name="Henrissat B."/>
            <person name="Matheny P.B."/>
            <person name="Labbe J."/>
            <person name="Martin F.M."/>
        </authorList>
    </citation>
    <scope>NUCLEOTIDE SEQUENCE</scope>
    <source>
        <strain evidence="1">FP105234-sp</strain>
    </source>
</reference>
<comment type="caution">
    <text evidence="1">The sequence shown here is derived from an EMBL/GenBank/DDBJ whole genome shotgun (WGS) entry which is preliminary data.</text>
</comment>
<sequence>MKSFTPFFTLVLATLVSAAAVAEKRDSPDAIYGPGWKREDAPDAIYGPGWKREDGVCSGH</sequence>
<protein>
    <submittedName>
        <fullName evidence="1">Uncharacterized protein</fullName>
    </submittedName>
</protein>
<dbReference type="Proteomes" id="UP000814033">
    <property type="component" value="Unassembled WGS sequence"/>
</dbReference>
<name>A0ACB8RFI8_9AGAM</name>
<reference evidence="1" key="1">
    <citation type="submission" date="2021-02" db="EMBL/GenBank/DDBJ databases">
        <authorList>
            <consortium name="DOE Joint Genome Institute"/>
            <person name="Ahrendt S."/>
            <person name="Looney B.P."/>
            <person name="Miyauchi S."/>
            <person name="Morin E."/>
            <person name="Drula E."/>
            <person name="Courty P.E."/>
            <person name="Chicoki N."/>
            <person name="Fauchery L."/>
            <person name="Kohler A."/>
            <person name="Kuo A."/>
            <person name="Labutti K."/>
            <person name="Pangilinan J."/>
            <person name="Lipzen A."/>
            <person name="Riley R."/>
            <person name="Andreopoulos W."/>
            <person name="He G."/>
            <person name="Johnson J."/>
            <person name="Barry K.W."/>
            <person name="Grigoriev I.V."/>
            <person name="Nagy L."/>
            <person name="Hibbett D."/>
            <person name="Henrissat B."/>
            <person name="Matheny P.B."/>
            <person name="Labbe J."/>
            <person name="Martin F."/>
        </authorList>
    </citation>
    <scope>NUCLEOTIDE SEQUENCE</scope>
    <source>
        <strain evidence="1">FP105234-sp</strain>
    </source>
</reference>
<evidence type="ECO:0000313" key="1">
    <source>
        <dbReference type="EMBL" id="KAI0042853.1"/>
    </source>
</evidence>
<evidence type="ECO:0000313" key="2">
    <source>
        <dbReference type="Proteomes" id="UP000814033"/>
    </source>
</evidence>